<dbReference type="GO" id="GO:0006360">
    <property type="term" value="P:transcription by RNA polymerase I"/>
    <property type="evidence" value="ECO:0007669"/>
    <property type="project" value="InterPro"/>
</dbReference>
<dbReference type="OrthoDB" id="10071093at2759"/>
<reference evidence="2" key="1">
    <citation type="submission" date="2022-11" db="UniProtKB">
        <authorList>
            <consortium name="EnsemblMetazoa"/>
        </authorList>
    </citation>
    <scope>IDENTIFICATION</scope>
</reference>
<dbReference type="InterPro" id="IPR053263">
    <property type="entry name" value="Euk_RPA34_RNAP_subunit"/>
</dbReference>
<dbReference type="EnsemblMetazoa" id="XM_038198575.1">
    <property type="protein sequence ID" value="XP_038054503.1"/>
    <property type="gene ID" value="LOC119726743"/>
</dbReference>
<proteinExistence type="predicted"/>
<dbReference type="InterPro" id="IPR013240">
    <property type="entry name" value="DNA-dir_RNA_pol1_su_RPA34"/>
</dbReference>
<dbReference type="PANTHER" id="PTHR28155">
    <property type="entry name" value="ACR243WP"/>
    <property type="match status" value="1"/>
</dbReference>
<feature type="compositionally biased region" description="Polar residues" evidence="1">
    <location>
        <begin position="1"/>
        <end position="12"/>
    </location>
</feature>
<dbReference type="Proteomes" id="UP000887568">
    <property type="component" value="Unplaced"/>
</dbReference>
<dbReference type="PANTHER" id="PTHR28155:SF1">
    <property type="entry name" value="DNA-DIRECTED RNA POLYMERASE I SUBUNIT RPA34.5-DOMAIN-CONTAINING PROTEIN"/>
    <property type="match status" value="1"/>
</dbReference>
<organism evidence="2 3">
    <name type="scientific">Patiria miniata</name>
    <name type="common">Bat star</name>
    <name type="synonym">Asterina miniata</name>
    <dbReference type="NCBI Taxonomy" id="46514"/>
    <lineage>
        <taxon>Eukaryota</taxon>
        <taxon>Metazoa</taxon>
        <taxon>Echinodermata</taxon>
        <taxon>Eleutherozoa</taxon>
        <taxon>Asterozoa</taxon>
        <taxon>Asteroidea</taxon>
        <taxon>Valvatacea</taxon>
        <taxon>Valvatida</taxon>
        <taxon>Asterinidae</taxon>
        <taxon>Patiria</taxon>
    </lineage>
</organism>
<dbReference type="OMA" id="AIPRFEC"/>
<feature type="region of interest" description="Disordered" evidence="1">
    <location>
        <begin position="1"/>
        <end position="25"/>
    </location>
</feature>
<evidence type="ECO:0000313" key="2">
    <source>
        <dbReference type="EnsemblMetazoa" id="XP_038054503.1"/>
    </source>
</evidence>
<evidence type="ECO:0000313" key="3">
    <source>
        <dbReference type="Proteomes" id="UP000887568"/>
    </source>
</evidence>
<keyword evidence="3" id="KW-1185">Reference proteome</keyword>
<sequence>MDTASGINTPESPASPEGVRSVEETAIPRFECPPNFQQVEISAEDEPLYLQDIKGTTELWLIKTPQDFDVKRLNSKTLSLSGWQFLDETEESDVSYEVLTSHDASSDKKSLPRLLVPSKHCADLVPAPTFSGQLAIMESVAVPPVLLPPSPPPRSSELPPGLKQRFLPFGWGKFIQVFFPTK</sequence>
<dbReference type="RefSeq" id="XP_038054503.1">
    <property type="nucleotide sequence ID" value="XM_038198575.1"/>
</dbReference>
<dbReference type="AlphaFoldDB" id="A0A913ZRV7"/>
<evidence type="ECO:0000256" key="1">
    <source>
        <dbReference type="SAM" id="MobiDB-lite"/>
    </source>
</evidence>
<protein>
    <submittedName>
        <fullName evidence="2">Uncharacterized protein</fullName>
    </submittedName>
</protein>
<dbReference type="GeneID" id="119726743"/>
<accession>A0A913ZRV7</accession>
<dbReference type="Pfam" id="PF08208">
    <property type="entry name" value="RNA_polI_A34"/>
    <property type="match status" value="1"/>
</dbReference>
<name>A0A913ZRV7_PATMI</name>
<dbReference type="Gene3D" id="6.20.250.70">
    <property type="match status" value="1"/>
</dbReference>